<accession>A0A8K0HE63</accession>
<protein>
    <recommendedName>
        <fullName evidence="5">P-type ATPase C-terminal domain-containing protein</fullName>
    </recommendedName>
</protein>
<feature type="transmembrane region" description="Helical" evidence="4">
    <location>
        <begin position="84"/>
        <end position="105"/>
    </location>
</feature>
<dbReference type="GO" id="GO:0005886">
    <property type="term" value="C:plasma membrane"/>
    <property type="evidence" value="ECO:0007669"/>
    <property type="project" value="TreeGrafter"/>
</dbReference>
<keyword evidence="4" id="KW-0812">Transmembrane</keyword>
<feature type="transmembrane region" description="Helical" evidence="4">
    <location>
        <begin position="152"/>
        <end position="171"/>
    </location>
</feature>
<dbReference type="OrthoDB" id="377733at2759"/>
<feature type="transmembrane region" description="Helical" evidence="4">
    <location>
        <begin position="34"/>
        <end position="54"/>
    </location>
</feature>
<keyword evidence="4" id="KW-0472">Membrane</keyword>
<keyword evidence="7" id="KW-1185">Reference proteome</keyword>
<evidence type="ECO:0000259" key="5">
    <source>
        <dbReference type="Pfam" id="PF16212"/>
    </source>
</evidence>
<dbReference type="EMBL" id="VOIH02000003">
    <property type="protein sequence ID" value="KAF3450165.1"/>
    <property type="molecule type" value="Genomic_DNA"/>
</dbReference>
<dbReference type="PANTHER" id="PTHR24092:SF157">
    <property type="entry name" value="PHOSPHOLIPID-TRANSPORTING ATPASE"/>
    <property type="match status" value="1"/>
</dbReference>
<keyword evidence="3" id="KW-0460">Magnesium</keyword>
<reference evidence="6" key="1">
    <citation type="submission" date="2020-03" db="EMBL/GenBank/DDBJ databases">
        <title>A high-quality chromosome-level genome assembly of a woody plant with both climbing and erect habits, Rhamnella rubrinervis.</title>
        <authorList>
            <person name="Lu Z."/>
            <person name="Yang Y."/>
            <person name="Zhu X."/>
            <person name="Sun Y."/>
        </authorList>
    </citation>
    <scope>NUCLEOTIDE SEQUENCE</scope>
    <source>
        <strain evidence="6">BYM</strain>
        <tissue evidence="6">Leaf</tissue>
    </source>
</reference>
<comment type="caution">
    <text evidence="6">The sequence shown here is derived from an EMBL/GenBank/DDBJ whole genome shotgun (WGS) entry which is preliminary data.</text>
</comment>
<dbReference type="GO" id="GO:0140326">
    <property type="term" value="F:ATPase-coupled intramembrane lipid transporter activity"/>
    <property type="evidence" value="ECO:0007669"/>
    <property type="project" value="TreeGrafter"/>
</dbReference>
<proteinExistence type="predicted"/>
<dbReference type="InterPro" id="IPR023298">
    <property type="entry name" value="ATPase_P-typ_TM_dom_sf"/>
</dbReference>
<dbReference type="GO" id="GO:0045332">
    <property type="term" value="P:phospholipid translocation"/>
    <property type="evidence" value="ECO:0007669"/>
    <property type="project" value="TreeGrafter"/>
</dbReference>
<feature type="transmembrane region" description="Helical" evidence="4">
    <location>
        <begin position="125"/>
        <end position="143"/>
    </location>
</feature>
<evidence type="ECO:0000313" key="6">
    <source>
        <dbReference type="EMBL" id="KAF3450165.1"/>
    </source>
</evidence>
<dbReference type="GO" id="GO:0046872">
    <property type="term" value="F:metal ion binding"/>
    <property type="evidence" value="ECO:0007669"/>
    <property type="project" value="UniProtKB-KW"/>
</dbReference>
<keyword evidence="2" id="KW-0479">Metal-binding</keyword>
<evidence type="ECO:0000256" key="2">
    <source>
        <dbReference type="ARBA" id="ARBA00022723"/>
    </source>
</evidence>
<dbReference type="InterPro" id="IPR032630">
    <property type="entry name" value="P_typ_ATPase_c"/>
</dbReference>
<keyword evidence="4" id="KW-1133">Transmembrane helix</keyword>
<evidence type="ECO:0000256" key="1">
    <source>
        <dbReference type="ARBA" id="ARBA00004141"/>
    </source>
</evidence>
<gene>
    <name evidence="6" type="ORF">FNV43_RR06245</name>
</gene>
<dbReference type="Proteomes" id="UP000796880">
    <property type="component" value="Unassembled WGS sequence"/>
</dbReference>
<feature type="domain" description="P-type ATPase C-terminal" evidence="5">
    <location>
        <begin position="1"/>
        <end position="220"/>
    </location>
</feature>
<dbReference type="AlphaFoldDB" id="A0A8K0HE63"/>
<name>A0A8K0HE63_9ROSA</name>
<organism evidence="6 7">
    <name type="scientific">Rhamnella rubrinervis</name>
    <dbReference type="NCBI Taxonomy" id="2594499"/>
    <lineage>
        <taxon>Eukaryota</taxon>
        <taxon>Viridiplantae</taxon>
        <taxon>Streptophyta</taxon>
        <taxon>Embryophyta</taxon>
        <taxon>Tracheophyta</taxon>
        <taxon>Spermatophyta</taxon>
        <taxon>Magnoliopsida</taxon>
        <taxon>eudicotyledons</taxon>
        <taxon>Gunneridae</taxon>
        <taxon>Pentapetalae</taxon>
        <taxon>rosids</taxon>
        <taxon>fabids</taxon>
        <taxon>Rosales</taxon>
        <taxon>Rhamnaceae</taxon>
        <taxon>rhamnoid group</taxon>
        <taxon>Rhamneae</taxon>
        <taxon>Rhamnella</taxon>
    </lineage>
</organism>
<sequence>MILYFVYKNVAFGLTLFYYELYTSFSGEVLYDDWYMTLFNVLLTSLPVISLGVLEQDVSSEVCLQFPSLYQQGQKNIYFSWSHIVGWILNGVLSSLVIFLANIYILSPAAFKEDGHVADLTHLGAITYTCIIWTVNCQIALIISHFTWIQHLFMWGSILLWYIFLFMYGALPPSYSQRGFRILVESLGLVPMYWLVTLLVVVVSLLPYFTHIAVQRLFYPMDDHVIQEMKYSGKDVVDDQMWQREQSNSKKMTQVGISARIDARIRYLKDNLHQKKASLYRSVSPIFRSLTSSPMFYF</sequence>
<dbReference type="Pfam" id="PF16212">
    <property type="entry name" value="PhoLip_ATPase_C"/>
    <property type="match status" value="1"/>
</dbReference>
<dbReference type="PANTHER" id="PTHR24092">
    <property type="entry name" value="PROBABLE PHOSPHOLIPID-TRANSPORTING ATPASE"/>
    <property type="match status" value="1"/>
</dbReference>
<evidence type="ECO:0000256" key="3">
    <source>
        <dbReference type="ARBA" id="ARBA00022842"/>
    </source>
</evidence>
<dbReference type="SUPFAM" id="SSF81665">
    <property type="entry name" value="Calcium ATPase, transmembrane domain M"/>
    <property type="match status" value="1"/>
</dbReference>
<comment type="subcellular location">
    <subcellularLocation>
        <location evidence="1">Membrane</location>
        <topology evidence="1">Multi-pass membrane protein</topology>
    </subcellularLocation>
</comment>
<feature type="transmembrane region" description="Helical" evidence="4">
    <location>
        <begin position="191"/>
        <end position="209"/>
    </location>
</feature>
<evidence type="ECO:0000313" key="7">
    <source>
        <dbReference type="Proteomes" id="UP000796880"/>
    </source>
</evidence>
<evidence type="ECO:0000256" key="4">
    <source>
        <dbReference type="SAM" id="Phobius"/>
    </source>
</evidence>